<reference evidence="1" key="1">
    <citation type="submission" date="2021-01" db="EMBL/GenBank/DDBJ databases">
        <title>Lytic archaeal viruses infect abundant primary producers in Earth s crust.</title>
        <authorList>
            <person name="Rahlff J."/>
            <person name="Turzynski V."/>
            <person name="Esser S.P."/>
            <person name="Monsees I."/>
            <person name="Bornemann T.L.V."/>
            <person name="Figueroa-Gonzalez P.A."/>
            <person name="Schulz F."/>
            <person name="Woyke T."/>
            <person name="Klingl A."/>
            <person name="Moraru C."/>
            <person name="Probst A.J."/>
        </authorList>
    </citation>
    <scope>NUCLEOTIDE SEQUENCE</scope>
</reference>
<dbReference type="EMBL" id="MW522971">
    <property type="protein sequence ID" value="QTW05506.1"/>
    <property type="molecule type" value="Genomic_DNA"/>
</dbReference>
<protein>
    <submittedName>
        <fullName evidence="1">Uncharacterized protein</fullName>
    </submittedName>
</protein>
<proteinExistence type="predicted"/>
<organism evidence="1">
    <name type="scientific">uncultured archaeal virus</name>
    <dbReference type="NCBI Taxonomy" id="1960247"/>
    <lineage>
        <taxon>Viruses</taxon>
        <taxon>environmental samples</taxon>
    </lineage>
</organism>
<name>A0A8B0LSC2_9VIRU</name>
<accession>A0A8B0LSC2</accession>
<evidence type="ECO:0000313" key="1">
    <source>
        <dbReference type="EMBL" id="QTW05506.1"/>
    </source>
</evidence>
<sequence length="90" mass="10519">MASVADAVSVVGNEAEKKYIKVLYSKNNSEEAQVYSVDMLVEVWDYFVKNQRIKNNNVECWAWTKNSRKKYGFGLYPVKFEGAFKNEIFY</sequence>